<organism evidence="1 2">
    <name type="scientific">Stenotrophomonas maltophilia</name>
    <name type="common">Pseudomonas maltophilia</name>
    <name type="synonym">Xanthomonas maltophilia</name>
    <dbReference type="NCBI Taxonomy" id="40324"/>
    <lineage>
        <taxon>Bacteria</taxon>
        <taxon>Pseudomonadati</taxon>
        <taxon>Pseudomonadota</taxon>
        <taxon>Gammaproteobacteria</taxon>
        <taxon>Lysobacterales</taxon>
        <taxon>Lysobacteraceae</taxon>
        <taxon>Stenotrophomonas</taxon>
        <taxon>Stenotrophomonas maltophilia group</taxon>
    </lineage>
</organism>
<dbReference type="PANTHER" id="PTHR34989">
    <property type="entry name" value="PROTEIN HDED"/>
    <property type="match status" value="1"/>
</dbReference>
<dbReference type="InterPro" id="IPR052712">
    <property type="entry name" value="Acid_resist_chaperone_HdeD"/>
</dbReference>
<dbReference type="PANTHER" id="PTHR34989:SF1">
    <property type="entry name" value="PROTEIN HDED"/>
    <property type="match status" value="1"/>
</dbReference>
<evidence type="ECO:0000313" key="2">
    <source>
        <dbReference type="Proteomes" id="UP000243478"/>
    </source>
</evidence>
<gene>
    <name evidence="1" type="ORF">VM57_18690</name>
</gene>
<dbReference type="GO" id="GO:0005886">
    <property type="term" value="C:plasma membrane"/>
    <property type="evidence" value="ECO:0007669"/>
    <property type="project" value="TreeGrafter"/>
</dbReference>
<dbReference type="Proteomes" id="UP000243478">
    <property type="component" value="Unassembled WGS sequence"/>
</dbReference>
<dbReference type="PATRIC" id="fig|40324.63.peg.6938"/>
<protein>
    <submittedName>
        <fullName evidence="1">Membrane protein</fullName>
    </submittedName>
</protein>
<name>A0A0F5ZM99_STEMA</name>
<dbReference type="AlphaFoldDB" id="A0A0F5ZM99"/>
<reference evidence="1 2" key="1">
    <citation type="submission" date="2015-03" db="EMBL/GenBank/DDBJ databases">
        <title>Draft genome of Stenotrophomonas maltophila isolated from urine specimen.</title>
        <authorList>
            <person name="Murugan N."/>
            <person name="Malathi J."/>
            <person name="Umashankar V."/>
            <person name="Madhavan H."/>
        </authorList>
    </citation>
    <scope>NUCLEOTIDE SEQUENCE [LARGE SCALE GENOMIC DNA]</scope>
    <source>
        <strain evidence="1 2">JMNMN1</strain>
    </source>
</reference>
<dbReference type="InterPro" id="IPR005325">
    <property type="entry name" value="DUF308_memb"/>
</dbReference>
<dbReference type="RefSeq" id="WP_005414787.1">
    <property type="nucleotide sequence ID" value="NZ_AP021908.1"/>
</dbReference>
<evidence type="ECO:0000313" key="1">
    <source>
        <dbReference type="EMBL" id="KKD56851.1"/>
    </source>
</evidence>
<accession>A0A0F5ZM99</accession>
<proteinExistence type="predicted"/>
<dbReference type="EMBL" id="JZRZ01000029">
    <property type="protein sequence ID" value="KKD56851.1"/>
    <property type="molecule type" value="Genomic_DNA"/>
</dbReference>
<comment type="caution">
    <text evidence="1">The sequence shown here is derived from an EMBL/GenBank/DDBJ whole genome shotgun (WGS) entry which is preliminary data.</text>
</comment>
<sequence>MNSPLSPLLSAIGRSWWILLLYGLVALGFGIIAIGWPLSAAMALAWTLGVMAIIEGVISLFALINGGSGASRGWLALYALASLGFGILAVINPLATASVLVLFLAAWLLVAGIYRIVFAIRVRKQIQGEWLLILSGVLAVVLGLLFAANPYAGVAVTTLWIGIGSLLYGLLQVLVAFKLRKLK</sequence>
<dbReference type="Pfam" id="PF03729">
    <property type="entry name" value="DUF308"/>
    <property type="match status" value="1"/>
</dbReference>